<dbReference type="InterPro" id="IPR053369">
    <property type="entry name" value="SrfA-induced_signal"/>
</dbReference>
<keyword evidence="2" id="KW-0732">Signal</keyword>
<dbReference type="AlphaFoldDB" id="A0AAN7TVD7"/>
<gene>
    <name evidence="3" type="ORF">RB653_007905</name>
</gene>
<evidence type="ECO:0000313" key="3">
    <source>
        <dbReference type="EMBL" id="KAK5576761.1"/>
    </source>
</evidence>
<comment type="caution">
    <text evidence="3">The sequence shown here is derived from an EMBL/GenBank/DDBJ whole genome shotgun (WGS) entry which is preliminary data.</text>
</comment>
<feature type="chain" id="PRO_5043042718" evidence="2">
    <location>
        <begin position="20"/>
        <end position="503"/>
    </location>
</feature>
<evidence type="ECO:0000313" key="4">
    <source>
        <dbReference type="Proteomes" id="UP001344447"/>
    </source>
</evidence>
<feature type="region of interest" description="Disordered" evidence="1">
    <location>
        <begin position="227"/>
        <end position="256"/>
    </location>
</feature>
<accession>A0AAN7TVD7</accession>
<evidence type="ECO:0000256" key="1">
    <source>
        <dbReference type="SAM" id="MobiDB-lite"/>
    </source>
</evidence>
<dbReference type="EMBL" id="JAVFKY010000005">
    <property type="protein sequence ID" value="KAK5576761.1"/>
    <property type="molecule type" value="Genomic_DNA"/>
</dbReference>
<dbReference type="Proteomes" id="UP001344447">
    <property type="component" value="Unassembled WGS sequence"/>
</dbReference>
<dbReference type="PANTHER" id="PTHR32256">
    <property type="match status" value="1"/>
</dbReference>
<organism evidence="3 4">
    <name type="scientific">Dictyostelium firmibasis</name>
    <dbReference type="NCBI Taxonomy" id="79012"/>
    <lineage>
        <taxon>Eukaryota</taxon>
        <taxon>Amoebozoa</taxon>
        <taxon>Evosea</taxon>
        <taxon>Eumycetozoa</taxon>
        <taxon>Dictyostelia</taxon>
        <taxon>Dictyosteliales</taxon>
        <taxon>Dictyosteliaceae</taxon>
        <taxon>Dictyostelium</taxon>
    </lineage>
</organism>
<dbReference type="PANTHER" id="PTHR32256:SF2">
    <property type="entry name" value="DUF5050 DOMAIN-CONTAINING PROTEIN-RELATED"/>
    <property type="match status" value="1"/>
</dbReference>
<reference evidence="3 4" key="1">
    <citation type="submission" date="2023-11" db="EMBL/GenBank/DDBJ databases">
        <title>Dfirmibasis_genome.</title>
        <authorList>
            <person name="Edelbroek B."/>
            <person name="Kjellin J."/>
            <person name="Jerlstrom-Hultqvist J."/>
            <person name="Soderbom F."/>
        </authorList>
    </citation>
    <scope>NUCLEOTIDE SEQUENCE [LARGE SCALE GENOMIC DNA]</scope>
    <source>
        <strain evidence="3 4">TNS-C-14</strain>
    </source>
</reference>
<sequence>MFKYIISLFFIIFIIKTKSCLTDSDCGNSPYIQCKTKSSIVDGVGNVDYFHYKNNLEIDKENQRLLFTIKYDDEEIEQRIISIPLTGLKDNKKDVICHATLYPMGHNKIKGLINYVPKSKSMVIATVKTGITLNSGGNEKDTFYLPKLLTVNNTYSSVGFSGEKFVFSEDENTQYSCVYGGGVYKSEFGNPKSIESKERLFFGNDLYGGCAAIRLGEKTSTILTHPKQKKQILQQEGQNQKLEKQQEHEPQEKEKQELELEQNEIEHLQVQQPKPLPKQQLLYILYVKNKKREIYHNSIHIGNLSNIQPGGETLIKNLPVLYKDEENGISHFEYSEIENLLIYSNSLGIFKVDLSIKRNSKKPIPKLIYKFNVTPSFKYYNGYIYLSTNEKIIRISIKNNKPETLFTFNSDKNNNNKNNKKTSKALYQAGHCICAPGFSNNGTNQCNYCEKSTHIISKDKNTLRCIPLKLDSNPMVCFHSQDCPLSKTCVLNKFSKYGQCLNK</sequence>
<name>A0AAN7TVD7_9MYCE</name>
<evidence type="ECO:0000256" key="2">
    <source>
        <dbReference type="SAM" id="SignalP"/>
    </source>
</evidence>
<feature type="signal peptide" evidence="2">
    <location>
        <begin position="1"/>
        <end position="19"/>
    </location>
</feature>
<feature type="compositionally biased region" description="Basic and acidic residues" evidence="1">
    <location>
        <begin position="241"/>
        <end position="256"/>
    </location>
</feature>
<protein>
    <submittedName>
        <fullName evidence="3">Uncharacterized protein</fullName>
    </submittedName>
</protein>
<proteinExistence type="predicted"/>
<keyword evidence="4" id="KW-1185">Reference proteome</keyword>